<keyword evidence="1" id="KW-0732">Signal</keyword>
<dbReference type="RefSeq" id="WP_119772320.1">
    <property type="nucleotide sequence ID" value="NZ_QYUO01000003.1"/>
</dbReference>
<dbReference type="OrthoDB" id="7197847at2"/>
<accession>A0A3A3FM68</accession>
<feature type="chain" id="PRO_5017319973" description="Alpha/beta hydrolase" evidence="1">
    <location>
        <begin position="18"/>
        <end position="453"/>
    </location>
</feature>
<reference evidence="3" key="1">
    <citation type="submission" date="2018-09" db="EMBL/GenBank/DDBJ databases">
        <authorList>
            <person name="Zhu H."/>
        </authorList>
    </citation>
    <scope>NUCLEOTIDE SEQUENCE [LARGE SCALE GENOMIC DNA]</scope>
    <source>
        <strain evidence="3">K1R23-30</strain>
    </source>
</reference>
<evidence type="ECO:0008006" key="4">
    <source>
        <dbReference type="Google" id="ProtNLM"/>
    </source>
</evidence>
<dbReference type="InterPro" id="IPR029058">
    <property type="entry name" value="AB_hydrolase_fold"/>
</dbReference>
<dbReference type="EMBL" id="QYUO01000003">
    <property type="protein sequence ID" value="RJF92435.1"/>
    <property type="molecule type" value="Genomic_DNA"/>
</dbReference>
<evidence type="ECO:0000313" key="3">
    <source>
        <dbReference type="Proteomes" id="UP000265955"/>
    </source>
</evidence>
<comment type="caution">
    <text evidence="2">The sequence shown here is derived from an EMBL/GenBank/DDBJ whole genome shotgun (WGS) entry which is preliminary data.</text>
</comment>
<gene>
    <name evidence="2" type="ORF">D3871_27855</name>
</gene>
<dbReference type="Gene3D" id="3.40.50.1820">
    <property type="entry name" value="alpha/beta hydrolase"/>
    <property type="match status" value="1"/>
</dbReference>
<evidence type="ECO:0000313" key="2">
    <source>
        <dbReference type="EMBL" id="RJF92435.1"/>
    </source>
</evidence>
<name>A0A3A3FM68_9BURK</name>
<sequence>MHIMRLLAGVALVNALAACSSLPVATTATQDQSLTPCPAGLEAVAKCYTGVDDKGSHYWIAIPNDWNRTLVMHAHGGPRLSAIGRNTSLEDLERFAVTVRQGYAWAGSSYRRPGYGVRMAAEDTETLRRIFVNSFGKPAYTILHGQSWGGNIAAKGIELYARNPDGTPNYDGVVLTNGMVAGGSRNYLHRADLRAVYQYYCKNHPKPDEPQYPLWMGLPADSNMSSKDLAERVKDCTGVGLKAEQRTEQQKRNLANILGVISIPERSLVSHLNWATFLFRDLTQRVLNGRNPFSNRHVVYRGSSDDTALNRNVPRFDADPVAVRQLSEDSDMTGDITVPVISMHAINDPTAMVEYESDYKRVVANKGNAAKLVQVFTTESEHSKLADAEYAAVFDAVTQWIKSGAKPSSMQVAALCEKHAEKFSGGCHFDTKFTPASLFKRVAARNESSTDKR</sequence>
<protein>
    <recommendedName>
        <fullName evidence="4">Alpha/beta hydrolase</fullName>
    </recommendedName>
</protein>
<dbReference type="AlphaFoldDB" id="A0A3A3FM68"/>
<keyword evidence="3" id="KW-1185">Reference proteome</keyword>
<evidence type="ECO:0000256" key="1">
    <source>
        <dbReference type="SAM" id="SignalP"/>
    </source>
</evidence>
<organism evidence="2 3">
    <name type="scientific">Noviherbaspirillum saxi</name>
    <dbReference type="NCBI Taxonomy" id="2320863"/>
    <lineage>
        <taxon>Bacteria</taxon>
        <taxon>Pseudomonadati</taxon>
        <taxon>Pseudomonadota</taxon>
        <taxon>Betaproteobacteria</taxon>
        <taxon>Burkholderiales</taxon>
        <taxon>Oxalobacteraceae</taxon>
        <taxon>Noviherbaspirillum</taxon>
    </lineage>
</organism>
<dbReference type="Proteomes" id="UP000265955">
    <property type="component" value="Unassembled WGS sequence"/>
</dbReference>
<feature type="signal peptide" evidence="1">
    <location>
        <begin position="1"/>
        <end position="17"/>
    </location>
</feature>
<dbReference type="SUPFAM" id="SSF53474">
    <property type="entry name" value="alpha/beta-Hydrolases"/>
    <property type="match status" value="1"/>
</dbReference>
<proteinExistence type="predicted"/>
<dbReference type="PROSITE" id="PS51257">
    <property type="entry name" value="PROKAR_LIPOPROTEIN"/>
    <property type="match status" value="1"/>
</dbReference>